<dbReference type="Gene3D" id="3.30.70.60">
    <property type="match status" value="1"/>
</dbReference>
<name>A0AAU8IEB8_9BACL</name>
<gene>
    <name evidence="1" type="ORF">ABNN70_13235</name>
</gene>
<accession>A0AAU8IEB8</accession>
<proteinExistence type="predicted"/>
<protein>
    <recommendedName>
        <fullName evidence="2">Pilus assembly protein, PilO</fullName>
    </recommendedName>
</protein>
<organism evidence="1">
    <name type="scientific">Sporolactobacillus sp. Y61</name>
    <dbReference type="NCBI Taxonomy" id="3160863"/>
    <lineage>
        <taxon>Bacteria</taxon>
        <taxon>Bacillati</taxon>
        <taxon>Bacillota</taxon>
        <taxon>Bacilli</taxon>
        <taxon>Bacillales</taxon>
        <taxon>Sporolactobacillaceae</taxon>
        <taxon>Sporolactobacillus</taxon>
    </lineage>
</organism>
<dbReference type="EMBL" id="CP159510">
    <property type="protein sequence ID" value="XCJ16599.1"/>
    <property type="molecule type" value="Genomic_DNA"/>
</dbReference>
<evidence type="ECO:0000313" key="1">
    <source>
        <dbReference type="EMBL" id="XCJ16599.1"/>
    </source>
</evidence>
<dbReference type="RefSeq" id="WP_353948056.1">
    <property type="nucleotide sequence ID" value="NZ_CP159510.1"/>
</dbReference>
<reference evidence="1" key="1">
    <citation type="submission" date="2024-06" db="EMBL/GenBank/DDBJ databases">
        <authorList>
            <person name="Fan A."/>
            <person name="Zhang F.Y."/>
            <person name="Zhang L."/>
        </authorList>
    </citation>
    <scope>NUCLEOTIDE SEQUENCE</scope>
    <source>
        <strain evidence="1">Y61</strain>
    </source>
</reference>
<sequence>MRQSAIVTCAALLLVCMGFGWFYFTKIIPMKQEIAFTQQNVKMYQDEALARAKKENKDTVVHADRLPKQPEVESFFSDFQQLASRHQVAVATIAMTDSDDRQNNDPSSNVTGQSVLKQNRYMVTITAGKQSDIVAFLGDLEKMERLHTLSDLSLQSSQDNHWQATFNLTLYSSAK</sequence>
<dbReference type="AlphaFoldDB" id="A0AAU8IEB8"/>
<evidence type="ECO:0008006" key="2">
    <source>
        <dbReference type="Google" id="ProtNLM"/>
    </source>
</evidence>
<dbReference type="InterPro" id="IPR014717">
    <property type="entry name" value="Transl_elong_EF1B/ribsomal_bS6"/>
</dbReference>